<feature type="transmembrane region" description="Helical" evidence="1">
    <location>
        <begin position="40"/>
        <end position="59"/>
    </location>
</feature>
<reference evidence="3" key="1">
    <citation type="journal article" date="2021" name="PeerJ">
        <title>Extensive microbial diversity within the chicken gut microbiome revealed by metagenomics and culture.</title>
        <authorList>
            <person name="Gilroy R."/>
            <person name="Ravi A."/>
            <person name="Getino M."/>
            <person name="Pursley I."/>
            <person name="Horton D.L."/>
            <person name="Alikhan N.F."/>
            <person name="Baker D."/>
            <person name="Gharbi K."/>
            <person name="Hall N."/>
            <person name="Watson M."/>
            <person name="Adriaenssens E.M."/>
            <person name="Foster-Nyarko E."/>
            <person name="Jarju S."/>
            <person name="Secka A."/>
            <person name="Antonio M."/>
            <person name="Oren A."/>
            <person name="Chaudhuri R.R."/>
            <person name="La Ragione R."/>
            <person name="Hildebrand F."/>
            <person name="Pallen M.J."/>
        </authorList>
    </citation>
    <scope>NUCLEOTIDE SEQUENCE</scope>
    <source>
        <strain evidence="3">CHK124-7917</strain>
    </source>
</reference>
<evidence type="ECO:0000313" key="4">
    <source>
        <dbReference type="Proteomes" id="UP000697330"/>
    </source>
</evidence>
<dbReference type="Pfam" id="PF07523">
    <property type="entry name" value="Big_3"/>
    <property type="match status" value="1"/>
</dbReference>
<evidence type="ECO:0000313" key="3">
    <source>
        <dbReference type="EMBL" id="HJF45462.1"/>
    </source>
</evidence>
<evidence type="ECO:0000259" key="2">
    <source>
        <dbReference type="Pfam" id="PF07523"/>
    </source>
</evidence>
<reference evidence="3" key="2">
    <citation type="submission" date="2021-09" db="EMBL/GenBank/DDBJ databases">
        <authorList>
            <person name="Gilroy R."/>
        </authorList>
    </citation>
    <scope>NUCLEOTIDE SEQUENCE</scope>
    <source>
        <strain evidence="3">CHK124-7917</strain>
    </source>
</reference>
<evidence type="ECO:0000256" key="1">
    <source>
        <dbReference type="SAM" id="Phobius"/>
    </source>
</evidence>
<sequence length="527" mass="55103">MKGRGLGSMLCAAAAIVALVTAVVFFLTQADAAPLGHTGIMPGVALLAGVLVAAILWLVPVRFGALIQATVYGVALYLSVTQLYLVFADVINQVTYAGGNAGLCVMYMAGAFLSSLLCVIACFFEEPVSPELRASSKRMVPVAGVLAVVLVAGVCYAGLAHGGPASAGTTSDSGEAVTMSAEDNEYLDKTIEELAATPHEDWVKKEHDGKVAYFFEGQYTEGFATIIDPACLDMYLCEDGSMYGSISGPVTSVAPGVKYLYGAWYTSDESGEKDFVIHLTGTQTTDGVVRATDTPGGEDADIHIFDTEHGDYNWEASFSFGLTNGMFTFTRNINIYGQKYAPAKSMTIDASGLETFYTGDSFDPANLSVTVVRANGSTETIWGGRLDFTGYDSDTAGTKELTGSFLGATATFEATVDDLVAEHYVGSYDLVSNGAATEAQVEATVDYSHKVVTIAAADGSASVTGALLDASDSALTMTINGSEPLEATISDAGGAKTLTIPAHQEVVKGFKSSATYDIPESTLTLSE</sequence>
<dbReference type="EMBL" id="DYWQ01000096">
    <property type="protein sequence ID" value="HJF45462.1"/>
    <property type="molecule type" value="Genomic_DNA"/>
</dbReference>
<organism evidence="3 4">
    <name type="scientific">Thermophilibacter provencensis</name>
    <dbReference type="NCBI Taxonomy" id="1852386"/>
    <lineage>
        <taxon>Bacteria</taxon>
        <taxon>Bacillati</taxon>
        <taxon>Actinomycetota</taxon>
        <taxon>Coriobacteriia</taxon>
        <taxon>Coriobacteriales</taxon>
        <taxon>Atopobiaceae</taxon>
        <taxon>Thermophilibacter</taxon>
    </lineage>
</organism>
<keyword evidence="1" id="KW-0472">Membrane</keyword>
<feature type="transmembrane region" description="Helical" evidence="1">
    <location>
        <begin position="140"/>
        <end position="159"/>
    </location>
</feature>
<proteinExistence type="predicted"/>
<dbReference type="AlphaFoldDB" id="A0A921GFN8"/>
<accession>A0A921GFN8</accession>
<dbReference type="RefSeq" id="WP_274959223.1">
    <property type="nucleotide sequence ID" value="NZ_DYWQ01000096.1"/>
</dbReference>
<feature type="transmembrane region" description="Helical" evidence="1">
    <location>
        <begin position="66"/>
        <end position="87"/>
    </location>
</feature>
<gene>
    <name evidence="3" type="ORF">K8U72_06745</name>
</gene>
<feature type="domain" description="Ig-like" evidence="2">
    <location>
        <begin position="355"/>
        <end position="416"/>
    </location>
</feature>
<comment type="caution">
    <text evidence="3">The sequence shown here is derived from an EMBL/GenBank/DDBJ whole genome shotgun (WGS) entry which is preliminary data.</text>
</comment>
<keyword evidence="1" id="KW-1133">Transmembrane helix</keyword>
<dbReference type="Proteomes" id="UP000697330">
    <property type="component" value="Unassembled WGS sequence"/>
</dbReference>
<feature type="transmembrane region" description="Helical" evidence="1">
    <location>
        <begin position="107"/>
        <end position="128"/>
    </location>
</feature>
<keyword evidence="1" id="KW-0812">Transmembrane</keyword>
<name>A0A921GFN8_9ACTN</name>
<dbReference type="InterPro" id="IPR022038">
    <property type="entry name" value="Ig-like_bact"/>
</dbReference>
<dbReference type="Gene3D" id="2.60.40.3630">
    <property type="match status" value="1"/>
</dbReference>
<protein>
    <submittedName>
        <fullName evidence="3">Bacterial Ig-like domain-containing protein</fullName>
    </submittedName>
</protein>